<reference evidence="2" key="1">
    <citation type="submission" date="2021-01" db="EMBL/GenBank/DDBJ databases">
        <title>Description of Breznakiella homolactica.</title>
        <authorList>
            <person name="Song Y."/>
            <person name="Brune A."/>
        </authorList>
    </citation>
    <scope>NUCLEOTIDE SEQUENCE</scope>
    <source>
        <strain evidence="2">RmG30</strain>
    </source>
</reference>
<dbReference type="KEGG" id="bhc:JFL75_07485"/>
<keyword evidence="1" id="KW-0732">Signal</keyword>
<dbReference type="RefSeq" id="WP_215628053.1">
    <property type="nucleotide sequence ID" value="NZ_CP067089.2"/>
</dbReference>
<gene>
    <name evidence="2" type="ORF">JFL75_07485</name>
</gene>
<dbReference type="EMBL" id="CP067089">
    <property type="protein sequence ID" value="QQO10748.1"/>
    <property type="molecule type" value="Genomic_DNA"/>
</dbReference>
<organism evidence="2 3">
    <name type="scientific">Breznakiella homolactica</name>
    <dbReference type="NCBI Taxonomy" id="2798577"/>
    <lineage>
        <taxon>Bacteria</taxon>
        <taxon>Pseudomonadati</taxon>
        <taxon>Spirochaetota</taxon>
        <taxon>Spirochaetia</taxon>
        <taxon>Spirochaetales</taxon>
        <taxon>Breznakiellaceae</taxon>
        <taxon>Breznakiella</taxon>
    </lineage>
</organism>
<keyword evidence="3" id="KW-1185">Reference proteome</keyword>
<evidence type="ECO:0000313" key="2">
    <source>
        <dbReference type="EMBL" id="QQO10748.1"/>
    </source>
</evidence>
<evidence type="ECO:0008006" key="4">
    <source>
        <dbReference type="Google" id="ProtNLM"/>
    </source>
</evidence>
<dbReference type="Proteomes" id="UP000595917">
    <property type="component" value="Chromosome"/>
</dbReference>
<feature type="chain" id="PRO_5030709076" description="Carboxypeptidase regulatory-like domain-containing protein" evidence="1">
    <location>
        <begin position="26"/>
        <end position="190"/>
    </location>
</feature>
<dbReference type="Gene3D" id="1.25.40.10">
    <property type="entry name" value="Tetratricopeptide repeat domain"/>
    <property type="match status" value="1"/>
</dbReference>
<evidence type="ECO:0000313" key="3">
    <source>
        <dbReference type="Proteomes" id="UP000595917"/>
    </source>
</evidence>
<dbReference type="InterPro" id="IPR011990">
    <property type="entry name" value="TPR-like_helical_dom_sf"/>
</dbReference>
<evidence type="ECO:0000256" key="1">
    <source>
        <dbReference type="SAM" id="SignalP"/>
    </source>
</evidence>
<dbReference type="InterPro" id="IPR008969">
    <property type="entry name" value="CarboxyPept-like_regulatory"/>
</dbReference>
<proteinExistence type="predicted"/>
<protein>
    <recommendedName>
        <fullName evidence="4">Carboxypeptidase regulatory-like domain-containing protein</fullName>
    </recommendedName>
</protein>
<dbReference type="AlphaFoldDB" id="A0A7T7XQR4"/>
<dbReference type="Gene3D" id="2.60.40.1120">
    <property type="entry name" value="Carboxypeptidase-like, regulatory domain"/>
    <property type="match status" value="1"/>
</dbReference>
<dbReference type="SUPFAM" id="SSF48452">
    <property type="entry name" value="TPR-like"/>
    <property type="match status" value="1"/>
</dbReference>
<name>A0A7T7XQR4_9SPIR</name>
<feature type="signal peptide" evidence="1">
    <location>
        <begin position="1"/>
        <end position="25"/>
    </location>
</feature>
<accession>A0A7T7XQR4</accession>
<dbReference type="SUPFAM" id="SSF49464">
    <property type="entry name" value="Carboxypeptidase regulatory domain-like"/>
    <property type="match status" value="1"/>
</dbReference>
<sequence length="190" mass="21547">MKVKVPAAFFLLCIFCVSCSTVKNAKGTDNSGMMFAMIYDHENIPVSGVHVFINEKKIAESDTQGRFVLDFRKPGEYAVSLTKAGYEPIEQQFSYDPMNVLYFKMVNASQLLTMAEDALDRRRFAAADDFLERALVLDPYRTDVLYLKAVSRYLQQRDREAAEVLELLAAMGNREEPVAALLQLIRDRAN</sequence>